<name>A0AAE0BMN1_9CHLO</name>
<keyword evidence="1" id="KW-0472">Membrane</keyword>
<dbReference type="InterPro" id="IPR052728">
    <property type="entry name" value="O2_lipid_transport_reg"/>
</dbReference>
<protein>
    <recommendedName>
        <fullName evidence="4">Acyltransferase</fullName>
    </recommendedName>
</protein>
<organism evidence="2 3">
    <name type="scientific">Cymbomonas tetramitiformis</name>
    <dbReference type="NCBI Taxonomy" id="36881"/>
    <lineage>
        <taxon>Eukaryota</taxon>
        <taxon>Viridiplantae</taxon>
        <taxon>Chlorophyta</taxon>
        <taxon>Pyramimonadophyceae</taxon>
        <taxon>Pyramimonadales</taxon>
        <taxon>Pyramimonadaceae</taxon>
        <taxon>Cymbomonas</taxon>
    </lineage>
</organism>
<feature type="transmembrane region" description="Helical" evidence="1">
    <location>
        <begin position="47"/>
        <end position="70"/>
    </location>
</feature>
<dbReference type="EMBL" id="LGRX02033929">
    <property type="protein sequence ID" value="KAK3239396.1"/>
    <property type="molecule type" value="Genomic_DNA"/>
</dbReference>
<evidence type="ECO:0000256" key="1">
    <source>
        <dbReference type="SAM" id="Phobius"/>
    </source>
</evidence>
<keyword evidence="3" id="KW-1185">Reference proteome</keyword>
<evidence type="ECO:0008006" key="4">
    <source>
        <dbReference type="Google" id="ProtNLM"/>
    </source>
</evidence>
<gene>
    <name evidence="2" type="ORF">CYMTET_50673</name>
</gene>
<evidence type="ECO:0000313" key="3">
    <source>
        <dbReference type="Proteomes" id="UP001190700"/>
    </source>
</evidence>
<feature type="transmembrane region" description="Helical" evidence="1">
    <location>
        <begin position="18"/>
        <end position="35"/>
    </location>
</feature>
<feature type="non-terminal residue" evidence="2">
    <location>
        <position position="1"/>
    </location>
</feature>
<dbReference type="PANTHER" id="PTHR11161">
    <property type="entry name" value="O-ACYLTRANSFERASE"/>
    <property type="match status" value="1"/>
</dbReference>
<sequence>AYVNAFLSWTAWQPAGKVSYVAYLVHPGVLLTYFCSTSRMVEYSDGWYASSYTFTCVWTFGVALLFYLFVEQPLANLLMPAAAPDDQMSAWPLDKMPAAWPLDDQMPAAWPLDQMPAAWRHDDQMPAAWPLD</sequence>
<reference evidence="2 3" key="1">
    <citation type="journal article" date="2015" name="Genome Biol. Evol.">
        <title>Comparative Genomics of a Bacterivorous Green Alga Reveals Evolutionary Causalities and Consequences of Phago-Mixotrophic Mode of Nutrition.</title>
        <authorList>
            <person name="Burns J.A."/>
            <person name="Paasch A."/>
            <person name="Narechania A."/>
            <person name="Kim E."/>
        </authorList>
    </citation>
    <scope>NUCLEOTIDE SEQUENCE [LARGE SCALE GENOMIC DNA]</scope>
    <source>
        <strain evidence="2 3">PLY_AMNH</strain>
    </source>
</reference>
<proteinExistence type="predicted"/>
<dbReference type="PANTHER" id="PTHR11161:SF0">
    <property type="entry name" value="O-ACYLTRANSFERASE LIKE PROTEIN"/>
    <property type="match status" value="1"/>
</dbReference>
<keyword evidence="1" id="KW-0812">Transmembrane</keyword>
<dbReference type="AlphaFoldDB" id="A0AAE0BMN1"/>
<dbReference type="Proteomes" id="UP001190700">
    <property type="component" value="Unassembled WGS sequence"/>
</dbReference>
<accession>A0AAE0BMN1</accession>
<keyword evidence="1" id="KW-1133">Transmembrane helix</keyword>
<evidence type="ECO:0000313" key="2">
    <source>
        <dbReference type="EMBL" id="KAK3239396.1"/>
    </source>
</evidence>
<comment type="caution">
    <text evidence="2">The sequence shown here is derived from an EMBL/GenBank/DDBJ whole genome shotgun (WGS) entry which is preliminary data.</text>
</comment>